<dbReference type="EMBL" id="WIKC01000001">
    <property type="protein sequence ID" value="MQQ49739.1"/>
    <property type="molecule type" value="Genomic_DNA"/>
</dbReference>
<dbReference type="AlphaFoldDB" id="A0A7X1V1V2"/>
<evidence type="ECO:0000313" key="1">
    <source>
        <dbReference type="EMBL" id="MQQ49739.1"/>
    </source>
</evidence>
<reference evidence="1 2" key="1">
    <citation type="submission" date="2019-10" db="EMBL/GenBank/DDBJ databases">
        <title>Streptococcus mitis of the oral and urogenital tracts.</title>
        <authorList>
            <person name="Price T."/>
            <person name="Mores C.R."/>
            <person name="Putonti C."/>
            <person name="Wolfe A.J."/>
        </authorList>
    </citation>
    <scope>NUCLEOTIDE SEQUENCE [LARGE SCALE GENOMIC DNA]</scope>
    <source>
        <strain evidence="1 2">SM09</strain>
    </source>
</reference>
<gene>
    <name evidence="1" type="ORF">GEZ71_01350</name>
</gene>
<dbReference type="Proteomes" id="UP000466247">
    <property type="component" value="Unassembled WGS sequence"/>
</dbReference>
<protein>
    <submittedName>
        <fullName evidence="1">Single-stranded DNA-binding protein</fullName>
    </submittedName>
</protein>
<dbReference type="GO" id="GO:0003677">
    <property type="term" value="F:DNA binding"/>
    <property type="evidence" value="ECO:0007669"/>
    <property type="project" value="UniProtKB-KW"/>
</dbReference>
<evidence type="ECO:0000313" key="2">
    <source>
        <dbReference type="Proteomes" id="UP000466247"/>
    </source>
</evidence>
<name>A0A7X1V1V2_STRMT</name>
<comment type="caution">
    <text evidence="1">The sequence shown here is derived from an EMBL/GenBank/DDBJ whole genome shotgun (WGS) entry which is preliminary data.</text>
</comment>
<sequence>MILSDKLTWDFFNQENSSLGNFFLTSLFKVIK</sequence>
<keyword evidence="1" id="KW-0238">DNA-binding</keyword>
<organism evidence="1 2">
    <name type="scientific">Streptococcus mitis</name>
    <dbReference type="NCBI Taxonomy" id="28037"/>
    <lineage>
        <taxon>Bacteria</taxon>
        <taxon>Bacillati</taxon>
        <taxon>Bacillota</taxon>
        <taxon>Bacilli</taxon>
        <taxon>Lactobacillales</taxon>
        <taxon>Streptococcaceae</taxon>
        <taxon>Streptococcus</taxon>
        <taxon>Streptococcus mitis group</taxon>
    </lineage>
</organism>
<proteinExistence type="predicted"/>
<accession>A0A7X1V1V2</accession>